<reference evidence="2" key="1">
    <citation type="journal article" date="2019" name="Sci. Rep.">
        <title>Draft genome of Tanacetum cinerariifolium, the natural source of mosquito coil.</title>
        <authorList>
            <person name="Yamashiro T."/>
            <person name="Shiraishi A."/>
            <person name="Satake H."/>
            <person name="Nakayama K."/>
        </authorList>
    </citation>
    <scope>NUCLEOTIDE SEQUENCE</scope>
</reference>
<keyword evidence="2" id="KW-0808">Transferase</keyword>
<comment type="caution">
    <text evidence="2">The sequence shown here is derived from an EMBL/GenBank/DDBJ whole genome shotgun (WGS) entry which is preliminary data.</text>
</comment>
<protein>
    <submittedName>
        <fullName evidence="2">Reverse transcriptase domain-containing protein</fullName>
    </submittedName>
</protein>
<name>A0A699K9U9_TANCI</name>
<dbReference type="GO" id="GO:0003964">
    <property type="term" value="F:RNA-directed DNA polymerase activity"/>
    <property type="evidence" value="ECO:0007669"/>
    <property type="project" value="UniProtKB-KW"/>
</dbReference>
<evidence type="ECO:0000256" key="1">
    <source>
        <dbReference type="SAM" id="MobiDB-lite"/>
    </source>
</evidence>
<dbReference type="EMBL" id="BKCJ010489468">
    <property type="protein sequence ID" value="GFA79585.1"/>
    <property type="molecule type" value="Genomic_DNA"/>
</dbReference>
<keyword evidence="2" id="KW-0548">Nucleotidyltransferase</keyword>
<keyword evidence="2" id="KW-0695">RNA-directed DNA polymerase</keyword>
<feature type="region of interest" description="Disordered" evidence="1">
    <location>
        <begin position="390"/>
        <end position="418"/>
    </location>
</feature>
<dbReference type="AlphaFoldDB" id="A0A699K9U9"/>
<sequence length="464" mass="52307">MASFSYRLNPRYSIKECLSCGALYTRDCSCSKRNIEDKILVPKLPEKCARCGHPVNGLYCQGCALLREKFEEDLVTYLKYFQDTSKSSDDRLYHHHLSFHLHLPYKLLTARKRVGPFPARRLAWRQVSHRSSNRHSSPNFTSDSSYSSSSLDSSSDISSGSSLDSLSNSSSVHSSESSPDSSSKRSLDPSLPFVRPSCKRSRYPTTLVPSSTPILRSIALALDDLPPHKSFRVPYSSEVIGEEHKEMGTTDAETIAYLGIGEGVRAHTDDGIDLGVKVVTSDIREDEEEFEAEASARGTMEIAVDPLAIADMVRILGRENLRVQALFCIERDHVDNLRRHMALSQEEFYQVRRDRDDTRRRLRRLESLVERRLGFRQVLAAYEETHAANALEAKNQSQNGTDGDNRNDGNGNLNENRGARPVAQECSYQDFMKCQPLNFKGREGVVGLIRWFEKMETISISAIV</sequence>
<proteinExistence type="predicted"/>
<feature type="region of interest" description="Disordered" evidence="1">
    <location>
        <begin position="128"/>
        <end position="195"/>
    </location>
</feature>
<organism evidence="2">
    <name type="scientific">Tanacetum cinerariifolium</name>
    <name type="common">Dalmatian daisy</name>
    <name type="synonym">Chrysanthemum cinerariifolium</name>
    <dbReference type="NCBI Taxonomy" id="118510"/>
    <lineage>
        <taxon>Eukaryota</taxon>
        <taxon>Viridiplantae</taxon>
        <taxon>Streptophyta</taxon>
        <taxon>Embryophyta</taxon>
        <taxon>Tracheophyta</taxon>
        <taxon>Spermatophyta</taxon>
        <taxon>Magnoliopsida</taxon>
        <taxon>eudicotyledons</taxon>
        <taxon>Gunneridae</taxon>
        <taxon>Pentapetalae</taxon>
        <taxon>asterids</taxon>
        <taxon>campanulids</taxon>
        <taxon>Asterales</taxon>
        <taxon>Asteraceae</taxon>
        <taxon>Asteroideae</taxon>
        <taxon>Anthemideae</taxon>
        <taxon>Anthemidinae</taxon>
        <taxon>Tanacetum</taxon>
    </lineage>
</organism>
<gene>
    <name evidence="2" type="ORF">Tci_651557</name>
</gene>
<accession>A0A699K9U9</accession>
<feature type="compositionally biased region" description="Low complexity" evidence="1">
    <location>
        <begin position="134"/>
        <end position="181"/>
    </location>
</feature>
<evidence type="ECO:0000313" key="2">
    <source>
        <dbReference type="EMBL" id="GFA79585.1"/>
    </source>
</evidence>